<dbReference type="InterPro" id="IPR056526">
    <property type="entry name" value="TRASH_HVO_1752"/>
</dbReference>
<comment type="caution">
    <text evidence="5">The sequence shown here is derived from an EMBL/GenBank/DDBJ whole genome shotgun (WGS) entry which is preliminary data.</text>
</comment>
<evidence type="ECO:0000313" key="6">
    <source>
        <dbReference type="Proteomes" id="UP001321018"/>
    </source>
</evidence>
<keyword evidence="2" id="KW-0238">DNA-binding</keyword>
<dbReference type="Proteomes" id="UP001321018">
    <property type="component" value="Unassembled WGS sequence"/>
</dbReference>
<accession>A0AAP2Z0C4</accession>
<dbReference type="AlphaFoldDB" id="A0AAP2Z0C4"/>
<dbReference type="InterPro" id="IPR000485">
    <property type="entry name" value="AsnC-type_HTH_dom"/>
</dbReference>
<dbReference type="GO" id="GO:0005829">
    <property type="term" value="C:cytosol"/>
    <property type="evidence" value="ECO:0007669"/>
    <property type="project" value="TreeGrafter"/>
</dbReference>
<feature type="domain" description="HTH asnC-type" evidence="4">
    <location>
        <begin position="4"/>
        <end position="67"/>
    </location>
</feature>
<dbReference type="SMART" id="SM00746">
    <property type="entry name" value="TRASH"/>
    <property type="match status" value="1"/>
</dbReference>
<dbReference type="RefSeq" id="WP_338004031.1">
    <property type="nucleotide sequence ID" value="NZ_JAOPKA010000006.1"/>
</dbReference>
<dbReference type="PANTHER" id="PTHR30154">
    <property type="entry name" value="LEUCINE-RESPONSIVE REGULATORY PROTEIN"/>
    <property type="match status" value="1"/>
</dbReference>
<dbReference type="InterPro" id="IPR019888">
    <property type="entry name" value="Tscrpt_reg_AsnC-like"/>
</dbReference>
<keyword evidence="1" id="KW-0805">Transcription regulation</keyword>
<dbReference type="InterPro" id="IPR011017">
    <property type="entry name" value="TRASH_dom"/>
</dbReference>
<evidence type="ECO:0000256" key="3">
    <source>
        <dbReference type="ARBA" id="ARBA00023163"/>
    </source>
</evidence>
<sequence length="196" mass="21800">MRTLDETDLEILRLLVEDARRPYSDIADRVDVSAPTVSDRIDRLEELGVIDGFTVDLDRTTFTDGIEVLIDIELQAATDDRLADRFAAVDQIEHVFTTADARLLAVGTIPTDQVRAVLSTGIDLELVESYRVHLVEEHNWTPTIGSAELTLTCDECSNTVTTEGVSLRLDGDLYHFCCPTCRSSFEEQYASLTESA</sequence>
<organism evidence="5 6">
    <name type="scientific">Natronoglomus mannanivorans</name>
    <dbReference type="NCBI Taxonomy" id="2979990"/>
    <lineage>
        <taxon>Archaea</taxon>
        <taxon>Methanobacteriati</taxon>
        <taxon>Methanobacteriota</taxon>
        <taxon>Stenosarchaea group</taxon>
        <taxon>Halobacteria</taxon>
        <taxon>Halobacteriales</taxon>
        <taxon>Natrialbaceae</taxon>
        <taxon>Natronoglomus</taxon>
    </lineage>
</organism>
<evidence type="ECO:0000256" key="1">
    <source>
        <dbReference type="ARBA" id="ARBA00023015"/>
    </source>
</evidence>
<gene>
    <name evidence="5" type="ORF">OB960_12415</name>
</gene>
<keyword evidence="3" id="KW-0804">Transcription</keyword>
<dbReference type="InterPro" id="IPR011991">
    <property type="entry name" value="ArsR-like_HTH"/>
</dbReference>
<dbReference type="CDD" id="cd00090">
    <property type="entry name" value="HTH_ARSR"/>
    <property type="match status" value="1"/>
</dbReference>
<proteinExistence type="predicted"/>
<dbReference type="GO" id="GO:0043565">
    <property type="term" value="F:sequence-specific DNA binding"/>
    <property type="evidence" value="ECO:0007669"/>
    <property type="project" value="InterPro"/>
</dbReference>
<dbReference type="PANTHER" id="PTHR30154:SF34">
    <property type="entry name" value="TRANSCRIPTIONAL REGULATOR AZLB"/>
    <property type="match status" value="1"/>
</dbReference>
<evidence type="ECO:0000256" key="2">
    <source>
        <dbReference type="ARBA" id="ARBA00023125"/>
    </source>
</evidence>
<dbReference type="Pfam" id="PF13404">
    <property type="entry name" value="HTH_AsnC-type"/>
    <property type="match status" value="1"/>
</dbReference>
<evidence type="ECO:0000313" key="5">
    <source>
        <dbReference type="EMBL" id="MCU4742203.1"/>
    </source>
</evidence>
<dbReference type="Gene3D" id="1.10.10.10">
    <property type="entry name" value="Winged helix-like DNA-binding domain superfamily/Winged helix DNA-binding domain"/>
    <property type="match status" value="1"/>
</dbReference>
<evidence type="ECO:0000259" key="4">
    <source>
        <dbReference type="PROSITE" id="PS50956"/>
    </source>
</evidence>
<dbReference type="Pfam" id="PF24273">
    <property type="entry name" value="TRASH_HVO_1752_C"/>
    <property type="match status" value="1"/>
</dbReference>
<dbReference type="PROSITE" id="PS50956">
    <property type="entry name" value="HTH_ASNC_2"/>
    <property type="match status" value="1"/>
</dbReference>
<dbReference type="GO" id="GO:0043200">
    <property type="term" value="P:response to amino acid"/>
    <property type="evidence" value="ECO:0007669"/>
    <property type="project" value="TreeGrafter"/>
</dbReference>
<reference evidence="5" key="1">
    <citation type="submission" date="2022-09" db="EMBL/GenBank/DDBJ databases">
        <title>Enrichment on poylsaccharides allowed isolation of novel metabolic and taxonomic groups of Haloarchaea.</title>
        <authorList>
            <person name="Sorokin D.Y."/>
            <person name="Elcheninov A.G."/>
            <person name="Khizhniak T.V."/>
            <person name="Kolganova T.V."/>
            <person name="Kublanov I.V."/>
        </authorList>
    </citation>
    <scope>NUCLEOTIDE SEQUENCE</scope>
    <source>
        <strain evidence="5">AArc-xg1-1</strain>
    </source>
</reference>
<dbReference type="SMART" id="SM00344">
    <property type="entry name" value="HTH_ASNC"/>
    <property type="match status" value="1"/>
</dbReference>
<dbReference type="PRINTS" id="PR00033">
    <property type="entry name" value="HTHASNC"/>
</dbReference>
<dbReference type="SUPFAM" id="SSF46785">
    <property type="entry name" value="Winged helix' DNA-binding domain"/>
    <property type="match status" value="1"/>
</dbReference>
<dbReference type="InterPro" id="IPR036390">
    <property type="entry name" value="WH_DNA-bd_sf"/>
</dbReference>
<dbReference type="InterPro" id="IPR036388">
    <property type="entry name" value="WH-like_DNA-bd_sf"/>
</dbReference>
<name>A0AAP2Z0C4_9EURY</name>
<dbReference type="EMBL" id="JAOPKA010000006">
    <property type="protein sequence ID" value="MCU4742203.1"/>
    <property type="molecule type" value="Genomic_DNA"/>
</dbReference>
<protein>
    <submittedName>
        <fullName evidence="5">AsnC family transcriptional regulator</fullName>
    </submittedName>
</protein>